<feature type="compositionally biased region" description="Polar residues" evidence="1">
    <location>
        <begin position="75"/>
        <end position="87"/>
    </location>
</feature>
<evidence type="ECO:0000313" key="3">
    <source>
        <dbReference type="Proteomes" id="UP001362999"/>
    </source>
</evidence>
<evidence type="ECO:0000313" key="2">
    <source>
        <dbReference type="EMBL" id="KAK7042842.1"/>
    </source>
</evidence>
<sequence length="250" mass="27357">MRLRWRRSGTRSSFAKPSFRRYLVGPSGVDARSPLLLTPQHPRGRRGTNGWSASDDAGLAAERAVSYRHRFPVSPLTSGTVEQQSPSAHEHDALPPPSRRLPFARRLCNLSWGPVLYLCSRNAPRTPPPPQLNPTLILHHRRPECPRSFQPAPALRVHAVSPIFSSSRQRLAAGFSHAAILSPASGRKTIRGGLEPVRRSDGQTDGTDGRTPSVLSLRMLIRRTAADGTVPSDGDVDPTFMNLLLGAVPR</sequence>
<dbReference type="Proteomes" id="UP001362999">
    <property type="component" value="Unassembled WGS sequence"/>
</dbReference>
<feature type="region of interest" description="Disordered" evidence="1">
    <location>
        <begin position="190"/>
        <end position="212"/>
    </location>
</feature>
<reference evidence="2 3" key="1">
    <citation type="journal article" date="2024" name="J Genomics">
        <title>Draft genome sequencing and assembly of Favolaschia claudopus CIRM-BRFM 2984 isolated from oak limbs.</title>
        <authorList>
            <person name="Navarro D."/>
            <person name="Drula E."/>
            <person name="Chaduli D."/>
            <person name="Cazenave R."/>
            <person name="Ahrendt S."/>
            <person name="Wang J."/>
            <person name="Lipzen A."/>
            <person name="Daum C."/>
            <person name="Barry K."/>
            <person name="Grigoriev I.V."/>
            <person name="Favel A."/>
            <person name="Rosso M.N."/>
            <person name="Martin F."/>
        </authorList>
    </citation>
    <scope>NUCLEOTIDE SEQUENCE [LARGE SCALE GENOMIC DNA]</scope>
    <source>
        <strain evidence="2 3">CIRM-BRFM 2984</strain>
    </source>
</reference>
<accession>A0AAW0CWE7</accession>
<evidence type="ECO:0000256" key="1">
    <source>
        <dbReference type="SAM" id="MobiDB-lite"/>
    </source>
</evidence>
<comment type="caution">
    <text evidence="2">The sequence shown here is derived from an EMBL/GenBank/DDBJ whole genome shotgun (WGS) entry which is preliminary data.</text>
</comment>
<feature type="region of interest" description="Disordered" evidence="1">
    <location>
        <begin position="31"/>
        <end position="54"/>
    </location>
</feature>
<dbReference type="AlphaFoldDB" id="A0AAW0CWE7"/>
<gene>
    <name evidence="2" type="ORF">R3P38DRAFT_3179378</name>
</gene>
<protein>
    <submittedName>
        <fullName evidence="2">Uncharacterized protein</fullName>
    </submittedName>
</protein>
<organism evidence="2 3">
    <name type="scientific">Favolaschia claudopus</name>
    <dbReference type="NCBI Taxonomy" id="2862362"/>
    <lineage>
        <taxon>Eukaryota</taxon>
        <taxon>Fungi</taxon>
        <taxon>Dikarya</taxon>
        <taxon>Basidiomycota</taxon>
        <taxon>Agaricomycotina</taxon>
        <taxon>Agaricomycetes</taxon>
        <taxon>Agaricomycetidae</taxon>
        <taxon>Agaricales</taxon>
        <taxon>Marasmiineae</taxon>
        <taxon>Mycenaceae</taxon>
        <taxon>Favolaschia</taxon>
    </lineage>
</organism>
<proteinExistence type="predicted"/>
<keyword evidence="3" id="KW-1185">Reference proteome</keyword>
<dbReference type="EMBL" id="JAWWNJ010000013">
    <property type="protein sequence ID" value="KAK7042842.1"/>
    <property type="molecule type" value="Genomic_DNA"/>
</dbReference>
<name>A0AAW0CWE7_9AGAR</name>
<feature type="region of interest" description="Disordered" evidence="1">
    <location>
        <begin position="75"/>
        <end position="97"/>
    </location>
</feature>